<feature type="compositionally biased region" description="Low complexity" evidence="2">
    <location>
        <begin position="545"/>
        <end position="556"/>
    </location>
</feature>
<keyword evidence="1" id="KW-0862">Zinc</keyword>
<organism evidence="4 5">
    <name type="scientific">Alectoria fallacina</name>
    <dbReference type="NCBI Taxonomy" id="1903189"/>
    <lineage>
        <taxon>Eukaryota</taxon>
        <taxon>Fungi</taxon>
        <taxon>Dikarya</taxon>
        <taxon>Ascomycota</taxon>
        <taxon>Pezizomycotina</taxon>
        <taxon>Lecanoromycetes</taxon>
        <taxon>OSLEUM clade</taxon>
        <taxon>Lecanoromycetidae</taxon>
        <taxon>Lecanorales</taxon>
        <taxon>Lecanorineae</taxon>
        <taxon>Parmeliaceae</taxon>
        <taxon>Alectoria</taxon>
    </lineage>
</organism>
<feature type="compositionally biased region" description="Low complexity" evidence="2">
    <location>
        <begin position="1"/>
        <end position="25"/>
    </location>
</feature>
<name>A0A8H3FHS0_9LECA</name>
<feature type="region of interest" description="Disordered" evidence="2">
    <location>
        <begin position="541"/>
        <end position="560"/>
    </location>
</feature>
<feature type="region of interest" description="Disordered" evidence="2">
    <location>
        <begin position="236"/>
        <end position="308"/>
    </location>
</feature>
<accession>A0A8H3FHS0</accession>
<gene>
    <name evidence="4" type="ORF">ALECFALPRED_003386</name>
</gene>
<evidence type="ECO:0000256" key="1">
    <source>
        <dbReference type="PROSITE-ProRule" id="PRU00175"/>
    </source>
</evidence>
<evidence type="ECO:0000256" key="2">
    <source>
        <dbReference type="SAM" id="MobiDB-lite"/>
    </source>
</evidence>
<dbReference type="SUPFAM" id="SSF57850">
    <property type="entry name" value="RING/U-box"/>
    <property type="match status" value="1"/>
</dbReference>
<proteinExistence type="predicted"/>
<reference evidence="4" key="1">
    <citation type="submission" date="2021-03" db="EMBL/GenBank/DDBJ databases">
        <authorList>
            <person name="Tagirdzhanova G."/>
        </authorList>
    </citation>
    <scope>NUCLEOTIDE SEQUENCE</scope>
</reference>
<dbReference type="PANTHER" id="PTHR48125">
    <property type="entry name" value="LP07818P1"/>
    <property type="match status" value="1"/>
</dbReference>
<dbReference type="PANTHER" id="PTHR48125:SF12">
    <property type="entry name" value="AT HOOK TRANSCRIPTION FACTOR FAMILY-RELATED"/>
    <property type="match status" value="1"/>
</dbReference>
<dbReference type="EMBL" id="CAJPDR010000212">
    <property type="protein sequence ID" value="CAF9926201.1"/>
    <property type="molecule type" value="Genomic_DNA"/>
</dbReference>
<sequence>MSQTPTTTGPRQPDPQTQPTQTPAEVPSPPPAPNSAAENEHINARARVLLNEFLAKTQQPVACELGNDDDFQCTICSTPFLRGGNPEVPVRLECGHVFGMNCILKWLSPVSRNGNNSCPNCRKAIFEDWDKMDFPVSRRIAGSRRRVVAAPVRGPGMNPYADRTPVFGPNVDTEPTRAPPTTVIAADASRGQLGPLHPPWALDFPRYIRVGRPAPTAVTTEPVDVTATTSSVTAIPGAVAPNAPSPSPVTATQEASDQQQVVEGPQTVATNESRALEMSTPDDTTSSLPPSVRRRARRAGSPLSDRDWDHAIARNHRLEAAQRRARSVRSSQIERYLEHEAGVHLDPYEAAHRPAAAVSPAIAEAARPTGYEEDNGVVSMFNAAELQYNRQRQQEVTDERKRCMWMQFCEGVVRTIEQSNDSTAFVNHDLALTIINMKDLDEFMAERGTESPIWRRILQTFPRLHTEMVTRFNDFRPLPSVNINNRMELERLLVYTKFNRETLHKARWYTRLSERLACGAATSNHEAAVARLTERVANFSGVTGETTASTSSSSAQRTREEAREMRRMEDYLLGRTPITIRREAAASVDAALRAGAELNLTTTRVTRL</sequence>
<keyword evidence="5" id="KW-1185">Reference proteome</keyword>
<feature type="domain" description="RING-type" evidence="3">
    <location>
        <begin position="73"/>
        <end position="122"/>
    </location>
</feature>
<evidence type="ECO:0000313" key="4">
    <source>
        <dbReference type="EMBL" id="CAF9926201.1"/>
    </source>
</evidence>
<dbReference type="InterPro" id="IPR013083">
    <property type="entry name" value="Znf_RING/FYVE/PHD"/>
</dbReference>
<dbReference type="Proteomes" id="UP000664203">
    <property type="component" value="Unassembled WGS sequence"/>
</dbReference>
<dbReference type="Pfam" id="PF13639">
    <property type="entry name" value="zf-RING_2"/>
    <property type="match status" value="1"/>
</dbReference>
<dbReference type="OrthoDB" id="5390676at2759"/>
<evidence type="ECO:0000259" key="3">
    <source>
        <dbReference type="PROSITE" id="PS50089"/>
    </source>
</evidence>
<dbReference type="InterPro" id="IPR001841">
    <property type="entry name" value="Znf_RING"/>
</dbReference>
<keyword evidence="1" id="KW-0479">Metal-binding</keyword>
<dbReference type="GO" id="GO:0008270">
    <property type="term" value="F:zinc ion binding"/>
    <property type="evidence" value="ECO:0007669"/>
    <property type="project" value="UniProtKB-KW"/>
</dbReference>
<dbReference type="Gene3D" id="3.30.40.10">
    <property type="entry name" value="Zinc/RING finger domain, C3HC4 (zinc finger)"/>
    <property type="match status" value="1"/>
</dbReference>
<dbReference type="PROSITE" id="PS50089">
    <property type="entry name" value="ZF_RING_2"/>
    <property type="match status" value="1"/>
</dbReference>
<protein>
    <recommendedName>
        <fullName evidence="3">RING-type domain-containing protein</fullName>
    </recommendedName>
</protein>
<evidence type="ECO:0000313" key="5">
    <source>
        <dbReference type="Proteomes" id="UP000664203"/>
    </source>
</evidence>
<dbReference type="AlphaFoldDB" id="A0A8H3FHS0"/>
<feature type="region of interest" description="Disordered" evidence="2">
    <location>
        <begin position="1"/>
        <end position="38"/>
    </location>
</feature>
<comment type="caution">
    <text evidence="4">The sequence shown here is derived from an EMBL/GenBank/DDBJ whole genome shotgun (WGS) entry which is preliminary data.</text>
</comment>
<dbReference type="SMART" id="SM00184">
    <property type="entry name" value="RING"/>
    <property type="match status" value="1"/>
</dbReference>
<feature type="compositionally biased region" description="Low complexity" evidence="2">
    <location>
        <begin position="236"/>
        <end position="252"/>
    </location>
</feature>
<keyword evidence="1" id="KW-0863">Zinc-finger</keyword>
<feature type="compositionally biased region" description="Polar residues" evidence="2">
    <location>
        <begin position="253"/>
        <end position="273"/>
    </location>
</feature>